<dbReference type="Pfam" id="PF00534">
    <property type="entry name" value="Glycos_transf_1"/>
    <property type="match status" value="1"/>
</dbReference>
<feature type="non-terminal residue" evidence="2">
    <location>
        <position position="1"/>
    </location>
</feature>
<evidence type="ECO:0000259" key="1">
    <source>
        <dbReference type="Pfam" id="PF00534"/>
    </source>
</evidence>
<reference evidence="2" key="1">
    <citation type="journal article" date="2014" name="Front. Microbiol.">
        <title>High frequency of phylogenetically diverse reductive dehalogenase-homologous genes in deep subseafloor sedimentary metagenomes.</title>
        <authorList>
            <person name="Kawai M."/>
            <person name="Futagami T."/>
            <person name="Toyoda A."/>
            <person name="Takaki Y."/>
            <person name="Nishi S."/>
            <person name="Hori S."/>
            <person name="Arai W."/>
            <person name="Tsubouchi T."/>
            <person name="Morono Y."/>
            <person name="Uchiyama I."/>
            <person name="Ito T."/>
            <person name="Fujiyama A."/>
            <person name="Inagaki F."/>
            <person name="Takami H."/>
        </authorList>
    </citation>
    <scope>NUCLEOTIDE SEQUENCE</scope>
    <source>
        <strain evidence="2">Expedition CK06-06</strain>
    </source>
</reference>
<accession>X1TI39</accession>
<dbReference type="SUPFAM" id="SSF53756">
    <property type="entry name" value="UDP-Glycosyltransferase/glycogen phosphorylase"/>
    <property type="match status" value="1"/>
</dbReference>
<evidence type="ECO:0000313" key="2">
    <source>
        <dbReference type="EMBL" id="GAJ04944.1"/>
    </source>
</evidence>
<proteinExistence type="predicted"/>
<feature type="domain" description="Glycosyl transferase family 1" evidence="1">
    <location>
        <begin position="1"/>
        <end position="63"/>
    </location>
</feature>
<comment type="caution">
    <text evidence="2">The sequence shown here is derived from an EMBL/GenBank/DDBJ whole genome shotgun (WGS) entry which is preliminary data.</text>
</comment>
<organism evidence="2">
    <name type="scientific">marine sediment metagenome</name>
    <dbReference type="NCBI Taxonomy" id="412755"/>
    <lineage>
        <taxon>unclassified sequences</taxon>
        <taxon>metagenomes</taxon>
        <taxon>ecological metagenomes</taxon>
    </lineage>
</organism>
<gene>
    <name evidence="2" type="ORF">S12H4_44901</name>
</gene>
<dbReference type="Gene3D" id="3.40.50.2000">
    <property type="entry name" value="Glycogen Phosphorylase B"/>
    <property type="match status" value="2"/>
</dbReference>
<dbReference type="PANTHER" id="PTHR12526">
    <property type="entry name" value="GLYCOSYLTRANSFERASE"/>
    <property type="match status" value="1"/>
</dbReference>
<dbReference type="InterPro" id="IPR001296">
    <property type="entry name" value="Glyco_trans_1"/>
</dbReference>
<dbReference type="AlphaFoldDB" id="X1TI39"/>
<name>X1TI39_9ZZZZ</name>
<dbReference type="CDD" id="cd03801">
    <property type="entry name" value="GT4_PimA-like"/>
    <property type="match status" value="1"/>
</dbReference>
<dbReference type="GO" id="GO:0016757">
    <property type="term" value="F:glycosyltransferase activity"/>
    <property type="evidence" value="ECO:0007669"/>
    <property type="project" value="InterPro"/>
</dbReference>
<dbReference type="EMBL" id="BARW01027708">
    <property type="protein sequence ID" value="GAJ04944.1"/>
    <property type="molecule type" value="Genomic_DNA"/>
</dbReference>
<sequence>EGLPRAMVEAMARGMPCIGSSVGGIPELLADEDIVPPADVKALADKMEEVLRDVSRLERMARRNLQTAQEYRRSELSKRWVEFYKKVAEISKSGKSCG</sequence>
<protein>
    <recommendedName>
        <fullName evidence="1">Glycosyl transferase family 1 domain-containing protein</fullName>
    </recommendedName>
</protein>